<sequence length="464" mass="51315">MPGKIIQNAQHSVTWQTSSEYCGLAVTGVVVLSVGAVIQGLYHQYSYSLDDSFFSAPALLIAVGAIVFIVSFFGCCGAVKENHCMILTFSIMLLLVFILELSGGIAGYVLRDHAHDFLNYNLNESLHDFNSSAEAKEFWYLLQTSLECCGNNNYTDWKDVFPSESLPLSCCARSHDAVGADICNSTSLLMYREGCLEKFGTYVMDHAAVLGGAGIGIAFIQITGILIICLGTAIQAIYNHFDTFLEGRFFSPANLLIAVGCIVFVVAFFGCCGAARESTCMIMIFALLLAIVFLLELSAGLAGYVLKDGLKEYLVSRVNYSMQYYSTDPEIARTIDFMQERLRCCGLEDYHDWEGKLENGTQDTTLITDNITVPNSCCWQTCDYISGNGCINRLEYVVGQSAVTFASATIFIALLQLLGVMFACSLGQSIRHQKTERERRHWELRERLLRKDSFYNNGKHSAPA</sequence>
<organism evidence="7 8">
    <name type="scientific">Coptotermes formosanus</name>
    <name type="common">Formosan subterranean termite</name>
    <dbReference type="NCBI Taxonomy" id="36987"/>
    <lineage>
        <taxon>Eukaryota</taxon>
        <taxon>Metazoa</taxon>
        <taxon>Ecdysozoa</taxon>
        <taxon>Arthropoda</taxon>
        <taxon>Hexapoda</taxon>
        <taxon>Insecta</taxon>
        <taxon>Pterygota</taxon>
        <taxon>Neoptera</taxon>
        <taxon>Polyneoptera</taxon>
        <taxon>Dictyoptera</taxon>
        <taxon>Blattodea</taxon>
        <taxon>Blattoidea</taxon>
        <taxon>Termitoidae</taxon>
        <taxon>Rhinotermitidae</taxon>
        <taxon>Coptotermes</taxon>
    </lineage>
</organism>
<dbReference type="Pfam" id="PF00335">
    <property type="entry name" value="Tetraspanin"/>
    <property type="match status" value="1"/>
</dbReference>
<evidence type="ECO:0000256" key="5">
    <source>
        <dbReference type="ARBA" id="ARBA00023136"/>
    </source>
</evidence>
<dbReference type="PANTHER" id="PTHR19282">
    <property type="entry name" value="TETRASPANIN"/>
    <property type="match status" value="1"/>
</dbReference>
<feature type="transmembrane region" description="Helical" evidence="6">
    <location>
        <begin position="54"/>
        <end position="79"/>
    </location>
</feature>
<feature type="transmembrane region" description="Helical" evidence="6">
    <location>
        <begin position="402"/>
        <end position="423"/>
    </location>
</feature>
<feature type="transmembrane region" description="Helical" evidence="6">
    <location>
        <begin position="86"/>
        <end position="110"/>
    </location>
</feature>
<dbReference type="OrthoDB" id="10033535at2759"/>
<dbReference type="InParanoid" id="A0A6L2PI80"/>
<keyword evidence="8" id="KW-1185">Reference proteome</keyword>
<comment type="caution">
    <text evidence="7">The sequence shown here is derived from an EMBL/GenBank/DDBJ whole genome shotgun (WGS) entry which is preliminary data.</text>
</comment>
<reference evidence="8" key="1">
    <citation type="submission" date="2020-01" db="EMBL/GenBank/DDBJ databases">
        <title>Draft genome sequence of the Termite Coptotermes fromosanus.</title>
        <authorList>
            <person name="Itakura S."/>
            <person name="Yosikawa Y."/>
            <person name="Umezawa K."/>
        </authorList>
    </citation>
    <scope>NUCLEOTIDE SEQUENCE [LARGE SCALE GENOMIC DNA]</scope>
</reference>
<accession>A0A6L2PI80</accession>
<evidence type="ECO:0000256" key="1">
    <source>
        <dbReference type="ARBA" id="ARBA00004141"/>
    </source>
</evidence>
<evidence type="ECO:0000256" key="3">
    <source>
        <dbReference type="ARBA" id="ARBA00022692"/>
    </source>
</evidence>
<dbReference type="Gene3D" id="1.10.1450.10">
    <property type="entry name" value="Tetraspanin"/>
    <property type="match status" value="2"/>
</dbReference>
<keyword evidence="4 6" id="KW-1133">Transmembrane helix</keyword>
<dbReference type="AlphaFoldDB" id="A0A6L2PI80"/>
<feature type="transmembrane region" description="Helical" evidence="6">
    <location>
        <begin position="21"/>
        <end position="42"/>
    </location>
</feature>
<feature type="transmembrane region" description="Helical" evidence="6">
    <location>
        <begin position="255"/>
        <end position="276"/>
    </location>
</feature>
<dbReference type="SUPFAM" id="SSF48652">
    <property type="entry name" value="Tetraspanin"/>
    <property type="match status" value="2"/>
</dbReference>
<dbReference type="GO" id="GO:0005886">
    <property type="term" value="C:plasma membrane"/>
    <property type="evidence" value="ECO:0007669"/>
    <property type="project" value="TreeGrafter"/>
</dbReference>
<dbReference type="EMBL" id="BLKM01000350">
    <property type="protein sequence ID" value="GFG32106.1"/>
    <property type="molecule type" value="Genomic_DNA"/>
</dbReference>
<comment type="similarity">
    <text evidence="2">Belongs to the tetraspanin (TM4SF) family.</text>
</comment>
<gene>
    <name evidence="7" type="ORF">Cfor_06876</name>
</gene>
<feature type="transmembrane region" description="Helical" evidence="6">
    <location>
        <begin position="207"/>
        <end position="234"/>
    </location>
</feature>
<evidence type="ECO:0000256" key="6">
    <source>
        <dbReference type="SAM" id="Phobius"/>
    </source>
</evidence>
<dbReference type="InterPro" id="IPR018499">
    <property type="entry name" value="Tetraspanin/Peripherin"/>
</dbReference>
<evidence type="ECO:0000313" key="7">
    <source>
        <dbReference type="EMBL" id="GFG32106.1"/>
    </source>
</evidence>
<dbReference type="Proteomes" id="UP000502823">
    <property type="component" value="Unassembled WGS sequence"/>
</dbReference>
<dbReference type="InterPro" id="IPR008952">
    <property type="entry name" value="Tetraspanin_EC2_sf"/>
</dbReference>
<evidence type="ECO:0000256" key="4">
    <source>
        <dbReference type="ARBA" id="ARBA00022989"/>
    </source>
</evidence>
<dbReference type="PROSITE" id="PS00421">
    <property type="entry name" value="TM4_1"/>
    <property type="match status" value="2"/>
</dbReference>
<name>A0A6L2PI80_COPFO</name>
<dbReference type="PANTHER" id="PTHR19282:SF456">
    <property type="entry name" value="CD63 MOLECULE"/>
    <property type="match status" value="1"/>
</dbReference>
<proteinExistence type="inferred from homology"/>
<evidence type="ECO:0000256" key="2">
    <source>
        <dbReference type="ARBA" id="ARBA00006840"/>
    </source>
</evidence>
<keyword evidence="5 6" id="KW-0472">Membrane</keyword>
<protein>
    <submittedName>
        <fullName evidence="7">Uncharacterized protein</fullName>
    </submittedName>
</protein>
<feature type="transmembrane region" description="Helical" evidence="6">
    <location>
        <begin position="282"/>
        <end position="306"/>
    </location>
</feature>
<keyword evidence="3 6" id="KW-0812">Transmembrane</keyword>
<dbReference type="PRINTS" id="PR00259">
    <property type="entry name" value="TMFOUR"/>
</dbReference>
<comment type="subcellular location">
    <subcellularLocation>
        <location evidence="1">Membrane</location>
        <topology evidence="1">Multi-pass membrane protein</topology>
    </subcellularLocation>
</comment>
<dbReference type="CDD" id="cd03127">
    <property type="entry name" value="tetraspanin_LEL"/>
    <property type="match status" value="2"/>
</dbReference>
<evidence type="ECO:0000313" key="8">
    <source>
        <dbReference type="Proteomes" id="UP000502823"/>
    </source>
</evidence>
<dbReference type="InterPro" id="IPR018503">
    <property type="entry name" value="Tetraspanin_CS"/>
</dbReference>